<dbReference type="AlphaFoldDB" id="A0A383D8C3"/>
<dbReference type="Gene3D" id="3.20.20.140">
    <property type="entry name" value="Metal-dependent hydrolases"/>
    <property type="match status" value="1"/>
</dbReference>
<sequence length="177" mass="19548">MSHSAERSTLEAIEISERPIAITHANPTFWHPALRNKSNKVLEALGESGSMLGFSVYPHHLKDGTNCTLESFCTMIADTAEIMGVNNIGIGTDLCQNQPDSVVEWMRNGTWTNERDYGEGSASFAGFPDQPEWFRGNRDFVNIATGLMSVGFSNDDVDLVMGKNWLNFFESSFGSIS</sequence>
<accession>A0A383D8C3</accession>
<organism evidence="1">
    <name type="scientific">marine metagenome</name>
    <dbReference type="NCBI Taxonomy" id="408172"/>
    <lineage>
        <taxon>unclassified sequences</taxon>
        <taxon>metagenomes</taxon>
        <taxon>ecological metagenomes</taxon>
    </lineage>
</organism>
<gene>
    <name evidence="1" type="ORF">METZ01_LOCUS493661</name>
</gene>
<dbReference type="GO" id="GO:0070573">
    <property type="term" value="F:metallodipeptidase activity"/>
    <property type="evidence" value="ECO:0007669"/>
    <property type="project" value="InterPro"/>
</dbReference>
<dbReference type="Pfam" id="PF01244">
    <property type="entry name" value="Peptidase_M19"/>
    <property type="match status" value="1"/>
</dbReference>
<reference evidence="1" key="1">
    <citation type="submission" date="2018-05" db="EMBL/GenBank/DDBJ databases">
        <authorList>
            <person name="Lanie J.A."/>
            <person name="Ng W.-L."/>
            <person name="Kazmierczak K.M."/>
            <person name="Andrzejewski T.M."/>
            <person name="Davidsen T.M."/>
            <person name="Wayne K.J."/>
            <person name="Tettelin H."/>
            <person name="Glass J.I."/>
            <person name="Rusch D."/>
            <person name="Podicherti R."/>
            <person name="Tsui H.-C.T."/>
            <person name="Winkler M.E."/>
        </authorList>
    </citation>
    <scope>NUCLEOTIDE SEQUENCE</scope>
</reference>
<dbReference type="GO" id="GO:0006508">
    <property type="term" value="P:proteolysis"/>
    <property type="evidence" value="ECO:0007669"/>
    <property type="project" value="InterPro"/>
</dbReference>
<name>A0A383D8C3_9ZZZZ</name>
<dbReference type="EMBL" id="UINC01215215">
    <property type="protein sequence ID" value="SVE40807.1"/>
    <property type="molecule type" value="Genomic_DNA"/>
</dbReference>
<dbReference type="InterPro" id="IPR032466">
    <property type="entry name" value="Metal_Hydrolase"/>
</dbReference>
<dbReference type="PROSITE" id="PS51365">
    <property type="entry name" value="RENAL_DIPEPTIDASE_2"/>
    <property type="match status" value="1"/>
</dbReference>
<proteinExistence type="predicted"/>
<evidence type="ECO:0000313" key="1">
    <source>
        <dbReference type="EMBL" id="SVE40807.1"/>
    </source>
</evidence>
<evidence type="ECO:0008006" key="2">
    <source>
        <dbReference type="Google" id="ProtNLM"/>
    </source>
</evidence>
<dbReference type="PANTHER" id="PTHR10443:SF12">
    <property type="entry name" value="DIPEPTIDASE"/>
    <property type="match status" value="1"/>
</dbReference>
<dbReference type="SUPFAM" id="SSF51556">
    <property type="entry name" value="Metallo-dependent hydrolases"/>
    <property type="match status" value="1"/>
</dbReference>
<protein>
    <recommendedName>
        <fullName evidence="2">Peptidase M19</fullName>
    </recommendedName>
</protein>
<dbReference type="InterPro" id="IPR008257">
    <property type="entry name" value="Pept_M19"/>
</dbReference>
<dbReference type="PANTHER" id="PTHR10443">
    <property type="entry name" value="MICROSOMAL DIPEPTIDASE"/>
    <property type="match status" value="1"/>
</dbReference>